<evidence type="ECO:0000313" key="2">
    <source>
        <dbReference type="Proteomes" id="UP000044098"/>
    </source>
</evidence>
<dbReference type="AlphaFoldDB" id="A0AAD2J291"/>
<protein>
    <submittedName>
        <fullName evidence="1">Uncharacterized protein</fullName>
    </submittedName>
</protein>
<dbReference type="EMBL" id="CYTK01000006">
    <property type="protein sequence ID" value="CUJ42124.1"/>
    <property type="molecule type" value="Genomic_DNA"/>
</dbReference>
<evidence type="ECO:0000313" key="1">
    <source>
        <dbReference type="EMBL" id="CUJ42124.1"/>
    </source>
</evidence>
<dbReference type="RefSeq" id="WP_054456280.1">
    <property type="nucleotide sequence ID" value="NZ_CYTK01000006.1"/>
</dbReference>
<accession>A0AAD2J291</accession>
<dbReference type="Proteomes" id="UP000044098">
    <property type="component" value="Unassembled WGS sequence"/>
</dbReference>
<comment type="caution">
    <text evidence="1">The sequence shown here is derived from an EMBL/GenBank/DDBJ whole genome shotgun (WGS) entry which is preliminary data.</text>
</comment>
<proteinExistence type="predicted"/>
<reference evidence="1 2" key="1">
    <citation type="submission" date="2015-09" db="EMBL/GenBank/DDBJ databases">
        <authorList>
            <consortium name="Pathogen Informatics"/>
        </authorList>
    </citation>
    <scope>NUCLEOTIDE SEQUENCE [LARGE SCALE GENOMIC DNA]</scope>
    <source>
        <strain evidence="1 2">2789STDY5608625</strain>
    </source>
</reference>
<gene>
    <name evidence="1" type="ORF">ERS370000_03918</name>
</gene>
<name>A0AAD2J291_ACHAE</name>
<organism evidence="1 2">
    <name type="scientific">Achromobacter aegrifaciens</name>
    <dbReference type="NCBI Taxonomy" id="1287736"/>
    <lineage>
        <taxon>Bacteria</taxon>
        <taxon>Pseudomonadati</taxon>
        <taxon>Pseudomonadota</taxon>
        <taxon>Betaproteobacteria</taxon>
        <taxon>Burkholderiales</taxon>
        <taxon>Alcaligenaceae</taxon>
        <taxon>Achromobacter</taxon>
    </lineage>
</organism>
<sequence length="171" mass="19816">MPIALADLEQGVMELLRAQPAFAGWKKKGKRCLWRACGELQQGVELIRYKGSFDDAQHVSLGVYVSFPYEKEWPVYVPAEVWNKGRLYRRAYLKPREGLIQDPTLGSGAVFKISSAQDLKDWLSTLAADVENHLAPWFQRYQTLEEAWYEYRIPSWRLQAAGLKPEERPER</sequence>